<feature type="transmembrane region" description="Helical" evidence="7">
    <location>
        <begin position="15"/>
        <end position="37"/>
    </location>
</feature>
<accession>A0A2U9NTC8</accession>
<evidence type="ECO:0000313" key="8">
    <source>
        <dbReference type="EMBL" id="AWT40282.1"/>
    </source>
</evidence>
<gene>
    <name evidence="8" type="primary">petM</name>
</gene>
<keyword evidence="8" id="KW-0150">Chloroplast</keyword>
<dbReference type="RefSeq" id="YP_009497569.1">
    <property type="nucleotide sequence ID" value="NC_038008.1"/>
</dbReference>
<evidence type="ECO:0000256" key="4">
    <source>
        <dbReference type="ARBA" id="ARBA00022982"/>
    </source>
</evidence>
<evidence type="ECO:0000256" key="7">
    <source>
        <dbReference type="SAM" id="Phobius"/>
    </source>
</evidence>
<dbReference type="Pfam" id="PF08041">
    <property type="entry name" value="PetM"/>
    <property type="match status" value="1"/>
</dbReference>
<evidence type="ECO:0000256" key="6">
    <source>
        <dbReference type="ARBA" id="ARBA00023136"/>
    </source>
</evidence>
<sequence length="42" mass="4799">MQFLLTIFPYANKEIVFVTLVCLFMTLFGLSLGFILLKVQGE</sequence>
<dbReference type="EMBL" id="MG755807">
    <property type="protein sequence ID" value="AWT40282.1"/>
    <property type="molecule type" value="Genomic_DNA"/>
</dbReference>
<keyword evidence="2" id="KW-0813">Transport</keyword>
<evidence type="ECO:0000256" key="3">
    <source>
        <dbReference type="ARBA" id="ARBA00022692"/>
    </source>
</evidence>
<keyword evidence="4" id="KW-0249">Electron transport</keyword>
<name>A0A2U9NTC8_9STRA</name>
<dbReference type="GO" id="GO:0009512">
    <property type="term" value="C:cytochrome b6f complex"/>
    <property type="evidence" value="ECO:0007669"/>
    <property type="project" value="InterPro"/>
</dbReference>
<evidence type="ECO:0000256" key="2">
    <source>
        <dbReference type="ARBA" id="ARBA00022448"/>
    </source>
</evidence>
<keyword evidence="3 7" id="KW-0812">Transmembrane</keyword>
<evidence type="ECO:0000256" key="5">
    <source>
        <dbReference type="ARBA" id="ARBA00022989"/>
    </source>
</evidence>
<keyword evidence="5 7" id="KW-1133">Transmembrane helix</keyword>
<protein>
    <submittedName>
        <fullName evidence="8">Cytochrome b6-f complex subunit VII</fullName>
    </submittedName>
</protein>
<dbReference type="AlphaFoldDB" id="A0A2U9NTC8"/>
<keyword evidence="6 7" id="KW-0472">Membrane</keyword>
<comment type="subcellular location">
    <subcellularLocation>
        <location evidence="1">Membrane</location>
        <topology evidence="1">Single-pass membrane protein</topology>
    </subcellularLocation>
</comment>
<geneLocation type="chloroplast" evidence="8"/>
<reference evidence="8" key="1">
    <citation type="journal article" date="2018" name="Adv. Bot. Res.">
        <title>Evolution of the Plastid Genomes in Diatoms.</title>
        <authorList>
            <person name="Yu M."/>
            <person name="Ashworth M.P."/>
            <person name="Hajrah N.H."/>
            <person name="Khiyami M.A."/>
            <person name="Sabir M.J."/>
            <person name="Alhebshi A.M."/>
            <person name="Al-Malki A.L."/>
            <person name="Sabir J.S.M."/>
            <person name="Theriot E.C."/>
            <person name="Jansen R.K."/>
        </authorList>
    </citation>
    <scope>NUCLEOTIDE SEQUENCE</scope>
</reference>
<evidence type="ECO:0000256" key="1">
    <source>
        <dbReference type="ARBA" id="ARBA00004167"/>
    </source>
</evidence>
<dbReference type="GO" id="GO:0016020">
    <property type="term" value="C:membrane"/>
    <property type="evidence" value="ECO:0007669"/>
    <property type="project" value="UniProtKB-SubCell"/>
</dbReference>
<dbReference type="GeneID" id="36960200"/>
<organism evidence="8">
    <name type="scientific">Astrosyne radiata</name>
    <dbReference type="NCBI Taxonomy" id="1158023"/>
    <lineage>
        <taxon>Eukaryota</taxon>
        <taxon>Sar</taxon>
        <taxon>Stramenopiles</taxon>
        <taxon>Ochrophyta</taxon>
        <taxon>Bacillariophyta</taxon>
        <taxon>Fragilariophyceae</taxon>
        <taxon>Fragilariophycidae</taxon>
        <taxon>Cyclophorales</taxon>
        <taxon>Cyclophoraceae</taxon>
        <taxon>Astrosyne</taxon>
    </lineage>
</organism>
<dbReference type="InterPro" id="IPR012595">
    <property type="entry name" value="PetM_cyt_b6/f_cplx_su7"/>
</dbReference>
<keyword evidence="8" id="KW-0934">Plastid</keyword>
<proteinExistence type="predicted"/>